<evidence type="ECO:0000313" key="1">
    <source>
        <dbReference type="EMBL" id="KHJ55126.1"/>
    </source>
</evidence>
<protein>
    <submittedName>
        <fullName evidence="1">Uncharacterized protein</fullName>
    </submittedName>
</protein>
<gene>
    <name evidence="1" type="ORF">LA66_00085</name>
</gene>
<accession>A0A0B1Q6Y8</accession>
<dbReference type="EMBL" id="JRFJ01000001">
    <property type="protein sequence ID" value="KHJ55126.1"/>
    <property type="molecule type" value="Genomic_DNA"/>
</dbReference>
<comment type="caution">
    <text evidence="1">The sequence shown here is derived from an EMBL/GenBank/DDBJ whole genome shotgun (WGS) entry which is preliminary data.</text>
</comment>
<proteinExistence type="predicted"/>
<evidence type="ECO:0000313" key="2">
    <source>
        <dbReference type="Proteomes" id="UP000030826"/>
    </source>
</evidence>
<dbReference type="STRING" id="370622.LA66_00085"/>
<name>A0A0B1Q6Y8_9HYPH</name>
<dbReference type="AlphaFoldDB" id="A0A0B1Q6Y8"/>
<organism evidence="1 2">
    <name type="scientific">Aureimonas altamirensis</name>
    <dbReference type="NCBI Taxonomy" id="370622"/>
    <lineage>
        <taxon>Bacteria</taxon>
        <taxon>Pseudomonadati</taxon>
        <taxon>Pseudomonadota</taxon>
        <taxon>Alphaproteobacteria</taxon>
        <taxon>Hyphomicrobiales</taxon>
        <taxon>Aurantimonadaceae</taxon>
        <taxon>Aureimonas</taxon>
    </lineage>
</organism>
<sequence>MAEHAELLDERRRMAAEAAQHRMEMEARIGGKAPSGQLPVDHPRFADRAGQAKAETLARVDAILEAFERLGHGGPWLPSIRLLISQTELTAEFIATYIHIGDAQNEAASANPITKGTRL</sequence>
<reference evidence="1 2" key="1">
    <citation type="submission" date="2014-09" db="EMBL/GenBank/DDBJ databases">
        <title>Isolation and characterization of Aurantimonas altamirensis ON-56566 from clinical sample following a dog bite.</title>
        <authorList>
            <person name="Eshaghi A."/>
            <person name="Li A."/>
            <person name="Shahinas D."/>
            <person name="Bahn P."/>
            <person name="Kus J.V."/>
            <person name="Patel S.N."/>
        </authorList>
    </citation>
    <scope>NUCLEOTIDE SEQUENCE [LARGE SCALE GENOMIC DNA]</scope>
    <source>
        <strain evidence="1 2">ON-56566</strain>
    </source>
</reference>
<dbReference type="Proteomes" id="UP000030826">
    <property type="component" value="Unassembled WGS sequence"/>
</dbReference>